<organism evidence="3 4">
    <name type="scientific">Cladosporium halotolerans</name>
    <dbReference type="NCBI Taxonomy" id="1052096"/>
    <lineage>
        <taxon>Eukaryota</taxon>
        <taxon>Fungi</taxon>
        <taxon>Dikarya</taxon>
        <taxon>Ascomycota</taxon>
        <taxon>Pezizomycotina</taxon>
        <taxon>Dothideomycetes</taxon>
        <taxon>Dothideomycetidae</taxon>
        <taxon>Cladosporiales</taxon>
        <taxon>Cladosporiaceae</taxon>
        <taxon>Cladosporium</taxon>
    </lineage>
</organism>
<dbReference type="Proteomes" id="UP000803884">
    <property type="component" value="Unassembled WGS sequence"/>
</dbReference>
<evidence type="ECO:0008006" key="5">
    <source>
        <dbReference type="Google" id="ProtNLM"/>
    </source>
</evidence>
<evidence type="ECO:0000313" key="3">
    <source>
        <dbReference type="EMBL" id="KAL1591226.1"/>
    </source>
</evidence>
<dbReference type="InterPro" id="IPR046347">
    <property type="entry name" value="bZIP_sf"/>
</dbReference>
<dbReference type="SUPFAM" id="SSF57959">
    <property type="entry name" value="Leucine zipper domain"/>
    <property type="match status" value="1"/>
</dbReference>
<dbReference type="PANTHER" id="PTHR40618:SF1">
    <property type="entry name" value="B-ZIP TRANSCRIPTION FACTOR (EUROFUNG)"/>
    <property type="match status" value="1"/>
</dbReference>
<feature type="region of interest" description="Disordered" evidence="2">
    <location>
        <begin position="1"/>
        <end position="67"/>
    </location>
</feature>
<dbReference type="GeneID" id="96001531"/>
<proteinExistence type="predicted"/>
<dbReference type="CDD" id="cd14688">
    <property type="entry name" value="bZIP_YAP"/>
    <property type="match status" value="1"/>
</dbReference>
<keyword evidence="4" id="KW-1185">Reference proteome</keyword>
<evidence type="ECO:0000256" key="1">
    <source>
        <dbReference type="SAM" id="Coils"/>
    </source>
</evidence>
<dbReference type="EMBL" id="JAAQHG020000001">
    <property type="protein sequence ID" value="KAL1591226.1"/>
    <property type="molecule type" value="Genomic_DNA"/>
</dbReference>
<dbReference type="AlphaFoldDB" id="A0AB34L4L5"/>
<dbReference type="PANTHER" id="PTHR40618">
    <property type="entry name" value="B-ZIP TRANSCRIPTION FACTOR (EUROFUNG)-RELATED"/>
    <property type="match status" value="1"/>
</dbReference>
<gene>
    <name evidence="3" type="ORF">WHR41_00087</name>
</gene>
<dbReference type="GO" id="GO:0003700">
    <property type="term" value="F:DNA-binding transcription factor activity"/>
    <property type="evidence" value="ECO:0007669"/>
    <property type="project" value="InterPro"/>
</dbReference>
<protein>
    <recommendedName>
        <fullName evidence="5">BZIP domain-containing protein</fullName>
    </recommendedName>
</protein>
<comment type="caution">
    <text evidence="3">The sequence shown here is derived from an EMBL/GenBank/DDBJ whole genome shotgun (WGS) entry which is preliminary data.</text>
</comment>
<evidence type="ECO:0000313" key="4">
    <source>
        <dbReference type="Proteomes" id="UP000803884"/>
    </source>
</evidence>
<evidence type="ECO:0000256" key="2">
    <source>
        <dbReference type="SAM" id="MobiDB-lite"/>
    </source>
</evidence>
<reference evidence="3 4" key="1">
    <citation type="journal article" date="2020" name="Microbiol. Resour. Announc.">
        <title>Draft Genome Sequence of a Cladosporium Species Isolated from the Mesophotic Ascidian Didemnum maculosum.</title>
        <authorList>
            <person name="Gioti A."/>
            <person name="Siaperas R."/>
            <person name="Nikolaivits E."/>
            <person name="Le Goff G."/>
            <person name="Ouazzani J."/>
            <person name="Kotoulas G."/>
            <person name="Topakas E."/>
        </authorList>
    </citation>
    <scope>NUCLEOTIDE SEQUENCE [LARGE SCALE GENOMIC DNA]</scope>
    <source>
        <strain evidence="3 4">TM138-S3</strain>
    </source>
</reference>
<dbReference type="Gene3D" id="1.20.5.170">
    <property type="match status" value="1"/>
</dbReference>
<feature type="region of interest" description="Disordered" evidence="2">
    <location>
        <begin position="431"/>
        <end position="467"/>
    </location>
</feature>
<accession>A0AB34L4L5</accession>
<sequence length="595" mass="66168">MGSLAVESLPDAALASGFNMEKPAPAKRASRKRKRSDAVSEDSDESAKRRGRPRTEKADESAQDRRRTQIRLAQRAYRQRKETTLDDLRKRVSDLTSTIECMNKAFGDFRDRLVSTGLTEGQLDDMSEIATQFVGFMQTVRRPGETKYGEEVAPVPPVEEIGRPVDQSQEELSLVPNAKNVASWMDQAALGHEGRRNQRPDIGMGYTMYMPNVFDELVDNFNVPAMAQSMTQPTAKPPIANPFDNTGINGLTQPTISLDSELAAPKTYSFQETTLARRLHRACLESAYHLLLDPGRRPHTYERVFKLSLLSRDRTRMAAYIKRILNRGLDEPLDLWEAPLLHIGGCGTHYPRREPTGQPLPARKQVCHLGMIGPQMLNLLENVVQARPAVDISVEIAGFEGEWFDPYDIEGYLAAKGIHIDPTMSFVEAEVTETPEDGSRVSADSSTRTSTVPGSRTSTSPWDHEQRSELREFEADLNRWDEVGNVQVSGLSNVGYSDAMTGSWMNFQQVDQTGGKDTSMNMPFSQAETSVLGPNFGDLGRISAPWPEPQKKVVIIDVAKFVKVLTVTGVCLGRTPGFKRKDVDRALAISSFDAF</sequence>
<keyword evidence="1" id="KW-0175">Coiled coil</keyword>
<name>A0AB34L4L5_9PEZI</name>
<feature type="coiled-coil region" evidence="1">
    <location>
        <begin position="78"/>
        <end position="105"/>
    </location>
</feature>
<feature type="compositionally biased region" description="Basic and acidic residues" evidence="2">
    <location>
        <begin position="45"/>
        <end position="67"/>
    </location>
</feature>
<dbReference type="RefSeq" id="XP_069234331.1">
    <property type="nucleotide sequence ID" value="XM_069368693.1"/>
</dbReference>
<feature type="compositionally biased region" description="Polar residues" evidence="2">
    <location>
        <begin position="442"/>
        <end position="461"/>
    </location>
</feature>